<accession>A0A0D9XUI3</accession>
<dbReference type="Gene3D" id="1.20.1250.20">
    <property type="entry name" value="MFS general substrate transporter like domains"/>
    <property type="match status" value="1"/>
</dbReference>
<dbReference type="AlphaFoldDB" id="A0A0D9XUI3"/>
<reference evidence="2 3" key="1">
    <citation type="submission" date="2012-08" db="EMBL/GenBank/DDBJ databases">
        <title>Oryza genome evolution.</title>
        <authorList>
            <person name="Wing R.A."/>
        </authorList>
    </citation>
    <scope>NUCLEOTIDE SEQUENCE</scope>
</reference>
<name>A0A0D9XUI3_9ORYZ</name>
<proteinExistence type="predicted"/>
<dbReference type="Gramene" id="LPERR11G17100.1">
    <property type="protein sequence ID" value="LPERR11G17100.1"/>
    <property type="gene ID" value="LPERR11G17100"/>
</dbReference>
<dbReference type="Proteomes" id="UP000032180">
    <property type="component" value="Chromosome 11"/>
</dbReference>
<sequence length="76" mass="8413">MASRRLFLYAGVTYGGRRSCSCTYVWLPETKGRSLEKMDMLFDLQKSCRENVAMPPAASTLDSGGGDRSSEMTVHT</sequence>
<evidence type="ECO:0000313" key="3">
    <source>
        <dbReference type="Proteomes" id="UP000032180"/>
    </source>
</evidence>
<protein>
    <submittedName>
        <fullName evidence="2">Uncharacterized protein</fullName>
    </submittedName>
</protein>
<feature type="region of interest" description="Disordered" evidence="1">
    <location>
        <begin position="53"/>
        <end position="76"/>
    </location>
</feature>
<keyword evidence="3" id="KW-1185">Reference proteome</keyword>
<reference evidence="2" key="3">
    <citation type="submission" date="2015-04" db="UniProtKB">
        <authorList>
            <consortium name="EnsemblPlants"/>
        </authorList>
    </citation>
    <scope>IDENTIFICATION</scope>
</reference>
<evidence type="ECO:0000256" key="1">
    <source>
        <dbReference type="SAM" id="MobiDB-lite"/>
    </source>
</evidence>
<organism evidence="2 3">
    <name type="scientific">Leersia perrieri</name>
    <dbReference type="NCBI Taxonomy" id="77586"/>
    <lineage>
        <taxon>Eukaryota</taxon>
        <taxon>Viridiplantae</taxon>
        <taxon>Streptophyta</taxon>
        <taxon>Embryophyta</taxon>
        <taxon>Tracheophyta</taxon>
        <taxon>Spermatophyta</taxon>
        <taxon>Magnoliopsida</taxon>
        <taxon>Liliopsida</taxon>
        <taxon>Poales</taxon>
        <taxon>Poaceae</taxon>
        <taxon>BOP clade</taxon>
        <taxon>Oryzoideae</taxon>
        <taxon>Oryzeae</taxon>
        <taxon>Oryzinae</taxon>
        <taxon>Leersia</taxon>
    </lineage>
</organism>
<reference evidence="3" key="2">
    <citation type="submission" date="2013-12" db="EMBL/GenBank/DDBJ databases">
        <authorList>
            <person name="Yu Y."/>
            <person name="Lee S."/>
            <person name="de Baynast K."/>
            <person name="Wissotski M."/>
            <person name="Liu L."/>
            <person name="Talag J."/>
            <person name="Goicoechea J."/>
            <person name="Angelova A."/>
            <person name="Jetty R."/>
            <person name="Kudrna D."/>
            <person name="Golser W."/>
            <person name="Rivera L."/>
            <person name="Zhang J."/>
            <person name="Wing R."/>
        </authorList>
    </citation>
    <scope>NUCLEOTIDE SEQUENCE</scope>
</reference>
<evidence type="ECO:0000313" key="2">
    <source>
        <dbReference type="EnsemblPlants" id="LPERR11G17100.1"/>
    </source>
</evidence>
<dbReference type="EnsemblPlants" id="LPERR11G17100.1">
    <property type="protein sequence ID" value="LPERR11G17100.1"/>
    <property type="gene ID" value="LPERR11G17100"/>
</dbReference>
<dbReference type="InterPro" id="IPR036259">
    <property type="entry name" value="MFS_trans_sf"/>
</dbReference>
<dbReference type="HOGENOM" id="CLU_2658023_0_0_1"/>